<feature type="domain" description="Cytochrome b561" evidence="10">
    <location>
        <begin position="323"/>
        <end position="538"/>
    </location>
</feature>
<keyword evidence="4" id="KW-0249">Electron transport</keyword>
<keyword evidence="12" id="KW-1185">Reference proteome</keyword>
<evidence type="ECO:0000256" key="7">
    <source>
        <dbReference type="SAM" id="MobiDB-lite"/>
    </source>
</evidence>
<sequence length="589" mass="62827">MKTLLTFMLAVVAAAYPRYFVDRILENADGEACAMHPTQGYKGHGDPVASSDVTFTVLSGSEAEQRQAVTEVCPGQTFDFEVELPGAVQWLLTTTAGRFRDATDPCLNRLLSNEQASDIRTTFSVPCQALPDAIDTKVTFADGALGAYQYANLRLPVSSACECQSSGEEDPPAVGAPPVPADPAAPAAPGAPAVKDVPEQEDSTCPLSQLGYQCRQTFGGVTVHFTWRSDSPTPPPNVCTGSQANSTSQDSDAGAMAHWAVESESPGYVSVAFAEEPGRMVPSEAVLGGVDDASVRRQLLQSKVPPALKGSGALDMNWAVHRSSDVLGQKHDASGSFVLDPESGRVDVVESDLREWVVAHSVLMALAFVFFLPTGIVIVRHRSFYPTAMLGPKAVWFWAHSTCQLLGVVFFVAGIAISLSRFGGNYPAGSEDLGSSHRVIGIILIPLLGIQVLAALFLRPQPSSKPGAPLPKSRTIWNILHHNWGRLTIALALANVYIGIVLFHRKWRQGENELAAWLASTIGFLAVLLVADVVLSLTKVHMRRRASAQADTEVQLSGAGKEGANAGTGNYFKTDLLADGITEDGPARR</sequence>
<dbReference type="CDD" id="cd08760">
    <property type="entry name" value="Cyt_b561_FRRS1_like"/>
    <property type="match status" value="1"/>
</dbReference>
<evidence type="ECO:0000256" key="9">
    <source>
        <dbReference type="SAM" id="SignalP"/>
    </source>
</evidence>
<name>A0ABQ7GUP3_DUNSA</name>
<evidence type="ECO:0000256" key="2">
    <source>
        <dbReference type="ARBA" id="ARBA00022448"/>
    </source>
</evidence>
<keyword evidence="6 8" id="KW-0472">Membrane</keyword>
<feature type="signal peptide" evidence="9">
    <location>
        <begin position="1"/>
        <end position="15"/>
    </location>
</feature>
<keyword evidence="2" id="KW-0813">Transport</keyword>
<protein>
    <recommendedName>
        <fullName evidence="10">Cytochrome b561 domain-containing protein</fullName>
    </recommendedName>
</protein>
<evidence type="ECO:0000256" key="3">
    <source>
        <dbReference type="ARBA" id="ARBA00022692"/>
    </source>
</evidence>
<feature type="compositionally biased region" description="Pro residues" evidence="7">
    <location>
        <begin position="174"/>
        <end position="183"/>
    </location>
</feature>
<evidence type="ECO:0000256" key="6">
    <source>
        <dbReference type="ARBA" id="ARBA00023136"/>
    </source>
</evidence>
<feature type="chain" id="PRO_5047052799" description="Cytochrome b561 domain-containing protein" evidence="9">
    <location>
        <begin position="16"/>
        <end position="589"/>
    </location>
</feature>
<keyword evidence="5 8" id="KW-1133">Transmembrane helix</keyword>
<organism evidence="11 12">
    <name type="scientific">Dunaliella salina</name>
    <name type="common">Green alga</name>
    <name type="synonym">Protococcus salinus</name>
    <dbReference type="NCBI Taxonomy" id="3046"/>
    <lineage>
        <taxon>Eukaryota</taxon>
        <taxon>Viridiplantae</taxon>
        <taxon>Chlorophyta</taxon>
        <taxon>core chlorophytes</taxon>
        <taxon>Chlorophyceae</taxon>
        <taxon>CS clade</taxon>
        <taxon>Chlamydomonadales</taxon>
        <taxon>Dunaliellaceae</taxon>
        <taxon>Dunaliella</taxon>
    </lineage>
</organism>
<feature type="transmembrane region" description="Helical" evidence="8">
    <location>
        <begin position="356"/>
        <end position="379"/>
    </location>
</feature>
<feature type="compositionally biased region" description="Low complexity" evidence="7">
    <location>
        <begin position="184"/>
        <end position="193"/>
    </location>
</feature>
<dbReference type="SMART" id="SM00665">
    <property type="entry name" value="B561"/>
    <property type="match status" value="1"/>
</dbReference>
<evidence type="ECO:0000256" key="5">
    <source>
        <dbReference type="ARBA" id="ARBA00022989"/>
    </source>
</evidence>
<evidence type="ECO:0000313" key="12">
    <source>
        <dbReference type="Proteomes" id="UP000815325"/>
    </source>
</evidence>
<dbReference type="Pfam" id="PF03188">
    <property type="entry name" value="Cytochrom_B561"/>
    <property type="match status" value="1"/>
</dbReference>
<accession>A0ABQ7GUP3</accession>
<dbReference type="Gene3D" id="1.20.120.1770">
    <property type="match status" value="1"/>
</dbReference>
<dbReference type="EMBL" id="MU069583">
    <property type="protein sequence ID" value="KAF5838320.1"/>
    <property type="molecule type" value="Genomic_DNA"/>
</dbReference>
<keyword evidence="9" id="KW-0732">Signal</keyword>
<feature type="transmembrane region" description="Helical" evidence="8">
    <location>
        <begin position="395"/>
        <end position="419"/>
    </location>
</feature>
<reference evidence="11" key="1">
    <citation type="submission" date="2017-08" db="EMBL/GenBank/DDBJ databases">
        <authorList>
            <person name="Polle J.E."/>
            <person name="Barry K."/>
            <person name="Cushman J."/>
            <person name="Schmutz J."/>
            <person name="Tran D."/>
            <person name="Hathwaick L.T."/>
            <person name="Yim W.C."/>
            <person name="Jenkins J."/>
            <person name="Mckie-Krisberg Z.M."/>
            <person name="Prochnik S."/>
            <person name="Lindquist E."/>
            <person name="Dockter R.B."/>
            <person name="Adam C."/>
            <person name="Molina H."/>
            <person name="Bunkerborg J."/>
            <person name="Jin E."/>
            <person name="Buchheim M."/>
            <person name="Magnuson J."/>
        </authorList>
    </citation>
    <scope>NUCLEOTIDE SEQUENCE</scope>
    <source>
        <strain evidence="11">CCAP 19/18</strain>
    </source>
</reference>
<feature type="region of interest" description="Disordered" evidence="7">
    <location>
        <begin position="231"/>
        <end position="250"/>
    </location>
</feature>
<comment type="caution">
    <text evidence="11">The sequence shown here is derived from an EMBL/GenBank/DDBJ whole genome shotgun (WGS) entry which is preliminary data.</text>
</comment>
<evidence type="ECO:0000259" key="10">
    <source>
        <dbReference type="PROSITE" id="PS50939"/>
    </source>
</evidence>
<evidence type="ECO:0000256" key="8">
    <source>
        <dbReference type="SAM" id="Phobius"/>
    </source>
</evidence>
<evidence type="ECO:0000256" key="4">
    <source>
        <dbReference type="ARBA" id="ARBA00022982"/>
    </source>
</evidence>
<gene>
    <name evidence="11" type="ORF">DUNSADRAFT_3052</name>
</gene>
<evidence type="ECO:0000313" key="11">
    <source>
        <dbReference type="EMBL" id="KAF5838320.1"/>
    </source>
</evidence>
<comment type="subcellular location">
    <subcellularLocation>
        <location evidence="1">Membrane</location>
    </subcellularLocation>
</comment>
<feature type="region of interest" description="Disordered" evidence="7">
    <location>
        <begin position="162"/>
        <end position="202"/>
    </location>
</feature>
<dbReference type="PANTHER" id="PTHR23130:SF171">
    <property type="entry name" value="OS01G0895300 PROTEIN"/>
    <property type="match status" value="1"/>
</dbReference>
<dbReference type="Proteomes" id="UP000815325">
    <property type="component" value="Unassembled WGS sequence"/>
</dbReference>
<dbReference type="PANTHER" id="PTHR23130">
    <property type="entry name" value="CYTOCHROME B561 AND DOMON DOMAIN-CONTAINING PROTEIN"/>
    <property type="match status" value="1"/>
</dbReference>
<feature type="transmembrane region" description="Helical" evidence="8">
    <location>
        <begin position="439"/>
        <end position="458"/>
    </location>
</feature>
<feature type="compositionally biased region" description="Polar residues" evidence="7">
    <location>
        <begin position="239"/>
        <end position="250"/>
    </location>
</feature>
<dbReference type="InterPro" id="IPR006593">
    <property type="entry name" value="Cyt_b561/ferric_Rdtase_TM"/>
</dbReference>
<proteinExistence type="predicted"/>
<feature type="transmembrane region" description="Helical" evidence="8">
    <location>
        <begin position="484"/>
        <end position="503"/>
    </location>
</feature>
<keyword evidence="3 8" id="KW-0812">Transmembrane</keyword>
<feature type="transmembrane region" description="Helical" evidence="8">
    <location>
        <begin position="515"/>
        <end position="535"/>
    </location>
</feature>
<dbReference type="PROSITE" id="PS50939">
    <property type="entry name" value="CYTOCHROME_B561"/>
    <property type="match status" value="1"/>
</dbReference>
<evidence type="ECO:0000256" key="1">
    <source>
        <dbReference type="ARBA" id="ARBA00004370"/>
    </source>
</evidence>